<dbReference type="Gene3D" id="3.10.180.10">
    <property type="entry name" value="2,3-Dihydroxybiphenyl 1,2-Dioxygenase, domain 1"/>
    <property type="match status" value="1"/>
</dbReference>
<protein>
    <recommendedName>
        <fullName evidence="1">PhnB-like domain-containing protein</fullName>
    </recommendedName>
</protein>
<dbReference type="Proteomes" id="UP000176997">
    <property type="component" value="Unassembled WGS sequence"/>
</dbReference>
<dbReference type="Pfam" id="PF06983">
    <property type="entry name" value="3-dmu-9_3-mt"/>
    <property type="match status" value="2"/>
</dbReference>
<evidence type="ECO:0000259" key="1">
    <source>
        <dbReference type="Pfam" id="PF06983"/>
    </source>
</evidence>
<proteinExistence type="predicted"/>
<dbReference type="PANTHER" id="PTHR33990">
    <property type="entry name" value="PROTEIN YJDN-RELATED"/>
    <property type="match status" value="1"/>
</dbReference>
<sequence length="292" mass="33342">MKKIVPHLWFDKEAKEATALYVSLFADSKIENITTITDTPSGDCDMVTFKLSGQEFMAISAGPYFKLNPSISLFVVFDNEKEIQAVWDTLIDGGKALMPYDTYPWAHKYGWLQDKYGLSWQLSWSEHHTMDQKITPFLMFTKELAGKAKDAIADYTSIFPNSKIEMLVPYEKGEGDTEGFIKHSRFTLSGQSFMAMDSSGPHDFSFNEAVSLIVNCDTQEEIDYYWEKLSAVPESEQCGWLKDMYGVSWQIVPTIMGEMMTSGDKEQIARVTQAFLKMKKFDIKTLQKAFEK</sequence>
<dbReference type="PANTHER" id="PTHR33990:SF4">
    <property type="entry name" value="PHNB-LIKE DOMAIN-CONTAINING PROTEIN"/>
    <property type="match status" value="1"/>
</dbReference>
<dbReference type="CDD" id="cd06588">
    <property type="entry name" value="PhnB_like"/>
    <property type="match status" value="2"/>
</dbReference>
<feature type="domain" description="PhnB-like" evidence="1">
    <location>
        <begin position="2"/>
        <end position="122"/>
    </location>
</feature>
<accession>A0A1G2S3T4</accession>
<comment type="caution">
    <text evidence="2">The sequence shown here is derived from an EMBL/GenBank/DDBJ whole genome shotgun (WGS) entry which is preliminary data.</text>
</comment>
<reference evidence="2 3" key="1">
    <citation type="journal article" date="2016" name="Nat. Commun.">
        <title>Thousands of microbial genomes shed light on interconnected biogeochemical processes in an aquifer system.</title>
        <authorList>
            <person name="Anantharaman K."/>
            <person name="Brown C.T."/>
            <person name="Hug L.A."/>
            <person name="Sharon I."/>
            <person name="Castelle C.J."/>
            <person name="Probst A.J."/>
            <person name="Thomas B.C."/>
            <person name="Singh A."/>
            <person name="Wilkins M.J."/>
            <person name="Karaoz U."/>
            <person name="Brodie E.L."/>
            <person name="Williams K.H."/>
            <person name="Hubbard S.S."/>
            <person name="Banfield J.F."/>
        </authorList>
    </citation>
    <scope>NUCLEOTIDE SEQUENCE [LARGE SCALE GENOMIC DNA]</scope>
</reference>
<dbReference type="AlphaFoldDB" id="A0A1G2S3T4"/>
<dbReference type="EMBL" id="MHUS01000043">
    <property type="protein sequence ID" value="OHA79760.1"/>
    <property type="molecule type" value="Genomic_DNA"/>
</dbReference>
<feature type="domain" description="PhnB-like" evidence="1">
    <location>
        <begin position="132"/>
        <end position="252"/>
    </location>
</feature>
<dbReference type="InterPro" id="IPR029068">
    <property type="entry name" value="Glyas_Bleomycin-R_OHBP_Dase"/>
</dbReference>
<dbReference type="Gene3D" id="3.30.720.110">
    <property type="match status" value="1"/>
</dbReference>
<name>A0A1G2S3T4_9BACT</name>
<organism evidence="2 3">
    <name type="scientific">Candidatus Yonathbacteria bacterium RIFCSPHIGHO2_01_FULL_51_10</name>
    <dbReference type="NCBI Taxonomy" id="1802723"/>
    <lineage>
        <taxon>Bacteria</taxon>
        <taxon>Candidatus Yonathiibacteriota</taxon>
    </lineage>
</organism>
<dbReference type="InterPro" id="IPR028973">
    <property type="entry name" value="PhnB-like"/>
</dbReference>
<gene>
    <name evidence="2" type="ORF">A2675_04085</name>
</gene>
<evidence type="ECO:0000313" key="2">
    <source>
        <dbReference type="EMBL" id="OHA79760.1"/>
    </source>
</evidence>
<dbReference type="SUPFAM" id="SSF54593">
    <property type="entry name" value="Glyoxalase/Bleomycin resistance protein/Dihydroxybiphenyl dioxygenase"/>
    <property type="match status" value="2"/>
</dbReference>
<evidence type="ECO:0000313" key="3">
    <source>
        <dbReference type="Proteomes" id="UP000176997"/>
    </source>
</evidence>
<dbReference type="STRING" id="1802723.A2675_04085"/>
<dbReference type="Gene3D" id="3.30.720.100">
    <property type="match status" value="1"/>
</dbReference>